<comment type="function">
    <text evidence="6">Quinone reductase that provides resistance to thiol-specific stress caused by electrophilic quinones.</text>
</comment>
<dbReference type="SUPFAM" id="SSF52218">
    <property type="entry name" value="Flavoproteins"/>
    <property type="match status" value="1"/>
</dbReference>
<protein>
    <recommendedName>
        <fullName evidence="6">FMN dependent NADH:quinone oxidoreductase</fullName>
        <ecNumber evidence="6">1.6.5.-</ecNumber>
    </recommendedName>
    <alternativeName>
        <fullName evidence="6">Azo-dye reductase</fullName>
    </alternativeName>
    <alternativeName>
        <fullName evidence="6">FMN-dependent NADH-azo compound oxidoreductase</fullName>
    </alternativeName>
    <alternativeName>
        <fullName evidence="6">FMN-dependent NADH-azoreductase</fullName>
        <ecNumber evidence="6">1.7.1.17</ecNumber>
    </alternativeName>
</protein>
<evidence type="ECO:0000256" key="2">
    <source>
        <dbReference type="ARBA" id="ARBA00022643"/>
    </source>
</evidence>
<comment type="subunit">
    <text evidence="6">Homodimer.</text>
</comment>
<dbReference type="InterPro" id="IPR003680">
    <property type="entry name" value="Flavodoxin_fold"/>
</dbReference>
<dbReference type="PANTHER" id="PTHR43741:SF4">
    <property type="entry name" value="FMN-DEPENDENT NADH:QUINONE OXIDOREDUCTASE"/>
    <property type="match status" value="1"/>
</dbReference>
<keyword evidence="2 6" id="KW-0288">FMN</keyword>
<evidence type="ECO:0000256" key="4">
    <source>
        <dbReference type="ARBA" id="ARBA00023027"/>
    </source>
</evidence>
<keyword evidence="9" id="KW-1185">Reference proteome</keyword>
<dbReference type="PANTHER" id="PTHR43741">
    <property type="entry name" value="FMN-DEPENDENT NADH-AZOREDUCTASE 1"/>
    <property type="match status" value="1"/>
</dbReference>
<evidence type="ECO:0000256" key="6">
    <source>
        <dbReference type="HAMAP-Rule" id="MF_01216"/>
    </source>
</evidence>
<comment type="similarity">
    <text evidence="6">Belongs to the azoreductase type 1 family.</text>
</comment>
<evidence type="ECO:0000313" key="8">
    <source>
        <dbReference type="EMBL" id="TPE57533.1"/>
    </source>
</evidence>
<evidence type="ECO:0000256" key="5">
    <source>
        <dbReference type="ARBA" id="ARBA00048542"/>
    </source>
</evidence>
<proteinExistence type="inferred from homology"/>
<evidence type="ECO:0000256" key="3">
    <source>
        <dbReference type="ARBA" id="ARBA00023002"/>
    </source>
</evidence>
<comment type="caution">
    <text evidence="6">Lacks conserved residue(s) required for the propagation of feature annotation.</text>
</comment>
<keyword evidence="3 6" id="KW-0560">Oxidoreductase</keyword>
<dbReference type="GO" id="GO:0016652">
    <property type="term" value="F:oxidoreductase activity, acting on NAD(P)H as acceptor"/>
    <property type="evidence" value="ECO:0007669"/>
    <property type="project" value="UniProtKB-UniRule"/>
</dbReference>
<dbReference type="EC" id="1.6.5.-" evidence="6"/>
<keyword evidence="1 6" id="KW-0285">Flavoprotein</keyword>
<dbReference type="NCBIfam" id="NF002370">
    <property type="entry name" value="PRK01355.1"/>
    <property type="match status" value="1"/>
</dbReference>
<name>A0A501XB04_9BACT</name>
<dbReference type="RefSeq" id="WP_140781185.1">
    <property type="nucleotide sequence ID" value="NZ_VFSS01000003.1"/>
</dbReference>
<dbReference type="EC" id="1.7.1.17" evidence="6"/>
<dbReference type="GO" id="GO:0016655">
    <property type="term" value="F:oxidoreductase activity, acting on NAD(P)H, quinone or similar compound as acceptor"/>
    <property type="evidence" value="ECO:0007669"/>
    <property type="project" value="InterPro"/>
</dbReference>
<organism evidence="8 9">
    <name type="scientific">[Mycoplasma] falconis</name>
    <dbReference type="NCBI Taxonomy" id="92403"/>
    <lineage>
        <taxon>Bacteria</taxon>
        <taxon>Bacillati</taxon>
        <taxon>Mycoplasmatota</taxon>
        <taxon>Mycoplasmoidales</taxon>
        <taxon>Metamycoplasmataceae</taxon>
        <taxon>Metamycoplasma</taxon>
    </lineage>
</organism>
<keyword evidence="4 6" id="KW-0520">NAD</keyword>
<comment type="caution">
    <text evidence="8">The sequence shown here is derived from an EMBL/GenBank/DDBJ whole genome shotgun (WGS) entry which is preliminary data.</text>
</comment>
<evidence type="ECO:0000259" key="7">
    <source>
        <dbReference type="Pfam" id="PF02525"/>
    </source>
</evidence>
<dbReference type="Proteomes" id="UP000319776">
    <property type="component" value="Unassembled WGS sequence"/>
</dbReference>
<dbReference type="InterPro" id="IPR029039">
    <property type="entry name" value="Flavoprotein-like_sf"/>
</dbReference>
<comment type="catalytic activity">
    <reaction evidence="5">
        <text>N,N-dimethyl-1,4-phenylenediamine + anthranilate + 2 NAD(+) = 2-(4-dimethylaminophenyl)diazenylbenzoate + 2 NADH + 2 H(+)</text>
        <dbReference type="Rhea" id="RHEA:55872"/>
        <dbReference type="ChEBI" id="CHEBI:15378"/>
        <dbReference type="ChEBI" id="CHEBI:15783"/>
        <dbReference type="ChEBI" id="CHEBI:16567"/>
        <dbReference type="ChEBI" id="CHEBI:57540"/>
        <dbReference type="ChEBI" id="CHEBI:57945"/>
        <dbReference type="ChEBI" id="CHEBI:71579"/>
        <dbReference type="EC" id="1.7.1.17"/>
    </reaction>
    <physiologicalReaction direction="right-to-left" evidence="5">
        <dbReference type="Rhea" id="RHEA:55874"/>
    </physiologicalReaction>
</comment>
<dbReference type="Gene3D" id="3.40.50.360">
    <property type="match status" value="1"/>
</dbReference>
<comment type="catalytic activity">
    <reaction evidence="6">
        <text>2 a quinone + NADH + H(+) = 2 a 1,4-benzosemiquinone + NAD(+)</text>
        <dbReference type="Rhea" id="RHEA:65952"/>
        <dbReference type="ChEBI" id="CHEBI:15378"/>
        <dbReference type="ChEBI" id="CHEBI:57540"/>
        <dbReference type="ChEBI" id="CHEBI:57945"/>
        <dbReference type="ChEBI" id="CHEBI:132124"/>
        <dbReference type="ChEBI" id="CHEBI:134225"/>
    </reaction>
</comment>
<reference evidence="8 9" key="1">
    <citation type="submission" date="2019-06" db="EMBL/GenBank/DDBJ databases">
        <title>Mycoplasma falconis type strain whole genome sequence.</title>
        <authorList>
            <person name="Spergser J."/>
        </authorList>
    </citation>
    <scope>NUCLEOTIDE SEQUENCE [LARGE SCALE GENOMIC DNA]</scope>
    <source>
        <strain evidence="8 9">ATCC 51372</strain>
    </source>
</reference>
<dbReference type="GO" id="GO:0009055">
    <property type="term" value="F:electron transfer activity"/>
    <property type="evidence" value="ECO:0007669"/>
    <property type="project" value="UniProtKB-UniRule"/>
</dbReference>
<comment type="cofactor">
    <cofactor evidence="6">
        <name>FMN</name>
        <dbReference type="ChEBI" id="CHEBI:58210"/>
    </cofactor>
    <text evidence="6">Binds 1 FMN per subunit.</text>
</comment>
<feature type="binding site" evidence="6">
    <location>
        <position position="10"/>
    </location>
    <ligand>
        <name>FMN</name>
        <dbReference type="ChEBI" id="CHEBI:58210"/>
    </ligand>
</feature>
<accession>A0A501XB04</accession>
<gene>
    <name evidence="6" type="primary">azoR</name>
    <name evidence="8" type="ORF">FJO69_01195</name>
</gene>
<dbReference type="GO" id="GO:0010181">
    <property type="term" value="F:FMN binding"/>
    <property type="evidence" value="ECO:0007669"/>
    <property type="project" value="UniProtKB-UniRule"/>
</dbReference>
<evidence type="ECO:0000256" key="1">
    <source>
        <dbReference type="ARBA" id="ARBA00022630"/>
    </source>
</evidence>
<dbReference type="HAMAP" id="MF_01216">
    <property type="entry name" value="Azoreductase_type1"/>
    <property type="match status" value="1"/>
</dbReference>
<feature type="domain" description="Flavodoxin-like fold" evidence="7">
    <location>
        <begin position="3"/>
        <end position="177"/>
    </location>
</feature>
<evidence type="ECO:0000313" key="9">
    <source>
        <dbReference type="Proteomes" id="UP000319776"/>
    </source>
</evidence>
<dbReference type="InterPro" id="IPR050104">
    <property type="entry name" value="FMN-dep_NADH:Q_OxRdtase_AzoR1"/>
</dbReference>
<sequence>MAKLLGLYSSPMGLKNSISDGLLNKFLEEYKLEFPNDEIEILDLNLLDMANEPMNSENFMSFWSEEKSNQYIEKLKQADKLLISAPMINFAIPATLKNFIDRICVPGKTFSYKYNGKGTSVGLLDNLTVQVLTTQGAPEGWYQWASHTNYLVNIWKFLGASVLDPIVLAGTKVELLNKLTPEEVVNTKLEEIKKQVKLFK</sequence>
<dbReference type="EMBL" id="VFSS01000003">
    <property type="protein sequence ID" value="TPE57533.1"/>
    <property type="molecule type" value="Genomic_DNA"/>
</dbReference>
<dbReference type="Pfam" id="PF02525">
    <property type="entry name" value="Flavodoxin_2"/>
    <property type="match status" value="1"/>
</dbReference>
<dbReference type="AlphaFoldDB" id="A0A501XB04"/>
<dbReference type="InterPro" id="IPR023048">
    <property type="entry name" value="NADH:quinone_OxRdtase_FMN_depd"/>
</dbReference>
<comment type="function">
    <text evidence="6">Also exhibits azoreductase activity. Catalyzes the reductive cleavage of the azo bond in aromatic azo compounds to the corresponding amines.</text>
</comment>
<dbReference type="OrthoDB" id="9805013at2"/>
<feature type="binding site" evidence="6">
    <location>
        <begin position="17"/>
        <end position="19"/>
    </location>
    <ligand>
        <name>FMN</name>
        <dbReference type="ChEBI" id="CHEBI:58210"/>
    </ligand>
</feature>